<dbReference type="AlphaFoldDB" id="A0A6B0SVR9"/>
<dbReference type="Proteomes" id="UP000437065">
    <property type="component" value="Unassembled WGS sequence"/>
</dbReference>
<keyword evidence="2" id="KW-1133">Transmembrane helix</keyword>
<feature type="transmembrane region" description="Helical" evidence="2">
    <location>
        <begin position="248"/>
        <end position="267"/>
    </location>
</feature>
<evidence type="ECO:0000259" key="3">
    <source>
        <dbReference type="Pfam" id="PF00535"/>
    </source>
</evidence>
<name>A0A6B0SVR9_9EURY</name>
<comment type="caution">
    <text evidence="4">The sequence shown here is derived from an EMBL/GenBank/DDBJ whole genome shotgun (WGS) entry which is preliminary data.</text>
</comment>
<feature type="domain" description="Glycosyltransferase 2-like" evidence="3">
    <location>
        <begin position="26"/>
        <end position="183"/>
    </location>
</feature>
<keyword evidence="2" id="KW-0812">Transmembrane</keyword>
<dbReference type="OrthoDB" id="11098at2157"/>
<dbReference type="SUPFAM" id="SSF53448">
    <property type="entry name" value="Nucleotide-diphospho-sugar transferases"/>
    <property type="match status" value="1"/>
</dbReference>
<organism evidence="4 5">
    <name type="scientific">Halobaculum saliterrae</name>
    <dbReference type="NCBI Taxonomy" id="2073113"/>
    <lineage>
        <taxon>Archaea</taxon>
        <taxon>Methanobacteriati</taxon>
        <taxon>Methanobacteriota</taxon>
        <taxon>Stenosarchaea group</taxon>
        <taxon>Halobacteria</taxon>
        <taxon>Halobacteriales</taxon>
        <taxon>Haloferacaceae</taxon>
        <taxon>Halobaculum</taxon>
    </lineage>
</organism>
<evidence type="ECO:0000256" key="2">
    <source>
        <dbReference type="SAM" id="Phobius"/>
    </source>
</evidence>
<feature type="region of interest" description="Disordered" evidence="1">
    <location>
        <begin position="1"/>
        <end position="20"/>
    </location>
</feature>
<dbReference type="Pfam" id="PF00535">
    <property type="entry name" value="Glycos_transf_2"/>
    <property type="match status" value="1"/>
</dbReference>
<keyword evidence="4" id="KW-0808">Transferase</keyword>
<dbReference type="EMBL" id="WUUS01000003">
    <property type="protein sequence ID" value="MXR40761.1"/>
    <property type="molecule type" value="Genomic_DNA"/>
</dbReference>
<dbReference type="InterPro" id="IPR050256">
    <property type="entry name" value="Glycosyltransferase_2"/>
</dbReference>
<dbReference type="InterPro" id="IPR029044">
    <property type="entry name" value="Nucleotide-diphossugar_trans"/>
</dbReference>
<dbReference type="PANTHER" id="PTHR48090">
    <property type="entry name" value="UNDECAPRENYL-PHOSPHATE 4-DEOXY-4-FORMAMIDO-L-ARABINOSE TRANSFERASE-RELATED"/>
    <property type="match status" value="1"/>
</dbReference>
<proteinExistence type="predicted"/>
<gene>
    <name evidence="4" type="ORF">GRX01_05310</name>
</gene>
<keyword evidence="2" id="KW-0472">Membrane</keyword>
<dbReference type="Gene3D" id="3.90.550.10">
    <property type="entry name" value="Spore Coat Polysaccharide Biosynthesis Protein SpsA, Chain A"/>
    <property type="match status" value="1"/>
</dbReference>
<keyword evidence="5" id="KW-1185">Reference proteome</keyword>
<dbReference type="RefSeq" id="WP_159664210.1">
    <property type="nucleotide sequence ID" value="NZ_WUUS01000003.1"/>
</dbReference>
<dbReference type="PANTHER" id="PTHR48090:SF7">
    <property type="entry name" value="RFBJ PROTEIN"/>
    <property type="match status" value="1"/>
</dbReference>
<evidence type="ECO:0000313" key="5">
    <source>
        <dbReference type="Proteomes" id="UP000437065"/>
    </source>
</evidence>
<dbReference type="CDD" id="cd04179">
    <property type="entry name" value="DPM_DPG-synthase_like"/>
    <property type="match status" value="1"/>
</dbReference>
<evidence type="ECO:0000313" key="4">
    <source>
        <dbReference type="EMBL" id="MXR40761.1"/>
    </source>
</evidence>
<reference evidence="4 5" key="1">
    <citation type="submission" date="2019-12" db="EMBL/GenBank/DDBJ databases">
        <title>Isolation and characterization of three novel carbon monoxide-oxidizing members of Halobacteria from salione crusts and soils.</title>
        <authorList>
            <person name="Myers M.R."/>
            <person name="King G.M."/>
        </authorList>
    </citation>
    <scope>NUCLEOTIDE SEQUENCE [LARGE SCALE GENOMIC DNA]</scope>
    <source>
        <strain evidence="4 5">WSA2</strain>
    </source>
</reference>
<feature type="transmembrane region" description="Helical" evidence="2">
    <location>
        <begin position="279"/>
        <end position="304"/>
    </location>
</feature>
<dbReference type="InterPro" id="IPR001173">
    <property type="entry name" value="Glyco_trans_2-like"/>
</dbReference>
<dbReference type="GO" id="GO:0016740">
    <property type="term" value="F:transferase activity"/>
    <property type="evidence" value="ECO:0007669"/>
    <property type="project" value="UniProtKB-KW"/>
</dbReference>
<accession>A0A6B0SVR9</accession>
<evidence type="ECO:0000256" key="1">
    <source>
        <dbReference type="SAM" id="MobiDB-lite"/>
    </source>
</evidence>
<protein>
    <submittedName>
        <fullName evidence="4">Glycosyltransferase</fullName>
    </submittedName>
</protein>
<sequence length="316" mass="33963">MATQNTLQRKNGPETEAHAQSDSVLIGIPAYNEEVGIGSVVLAAQEFADEVIVVDDGSVDKTVEIATEAGATVVEHSQNSGKGRAVQTLLETAQTRDFDSLVLLDGDGQHVPDDIPDVTEPILEGDCDIAIGSRYVAGERTETPIYRRFGQRVLDVLTTGSARTKVTDSQSGFRALSPAAVQDLRIRTDGMGVESEMINDATQKGLTIEEVPIEVRYEGIDGQTHNPLRHGLSVLTFILQLVRDRHPLMFFGIPGLVLTLFGAVYGLDGILVYQSTGNFYPAKVLVAGFAVILGVLCGFCGLLLNQIANVLHTTDE</sequence>